<dbReference type="PANTHER" id="PTHR12599:SF0">
    <property type="entry name" value="PTERIN-4-ALPHA-CARBINOLAMINE DEHYDRATASE"/>
    <property type="match status" value="1"/>
</dbReference>
<evidence type="ECO:0000256" key="1">
    <source>
        <dbReference type="ARBA" id="ARBA00001554"/>
    </source>
</evidence>
<dbReference type="Gene3D" id="3.30.1360.20">
    <property type="entry name" value="Transcriptional coactivator/pterin dehydratase"/>
    <property type="match status" value="1"/>
</dbReference>
<protein>
    <recommendedName>
        <fullName evidence="4">Putative pterin-4-alpha-carbinolamine dehydratase</fullName>
        <ecNumber evidence="3">4.2.1.96</ecNumber>
    </recommendedName>
</protein>
<dbReference type="Proteomes" id="UP000663791">
    <property type="component" value="Unassembled WGS sequence"/>
</dbReference>
<evidence type="ECO:0000313" key="6">
    <source>
        <dbReference type="EMBL" id="MBM9460027.1"/>
    </source>
</evidence>
<organism evidence="6 7">
    <name type="scientific">Nocardioides faecalis</name>
    <dbReference type="NCBI Taxonomy" id="2803858"/>
    <lineage>
        <taxon>Bacteria</taxon>
        <taxon>Bacillati</taxon>
        <taxon>Actinomycetota</taxon>
        <taxon>Actinomycetes</taxon>
        <taxon>Propionibacteriales</taxon>
        <taxon>Nocardioidaceae</taxon>
        <taxon>Nocardioides</taxon>
    </lineage>
</organism>
<reference evidence="6" key="1">
    <citation type="submission" date="2021-01" db="EMBL/GenBank/DDBJ databases">
        <title>Novel species in genus Nocardioides.</title>
        <authorList>
            <person name="Zhang G."/>
        </authorList>
    </citation>
    <scope>NUCLEOTIDE SEQUENCE</scope>
    <source>
        <strain evidence="6">Zg-536</strain>
    </source>
</reference>
<evidence type="ECO:0000256" key="4">
    <source>
        <dbReference type="ARBA" id="ARBA00021735"/>
    </source>
</evidence>
<dbReference type="Pfam" id="PF01329">
    <property type="entry name" value="Pterin_4a"/>
    <property type="match status" value="1"/>
</dbReference>
<dbReference type="AlphaFoldDB" id="A0A938Y6B6"/>
<proteinExistence type="inferred from homology"/>
<comment type="similarity">
    <text evidence="2">Belongs to the pterin-4-alpha-carbinolamine dehydratase family.</text>
</comment>
<keyword evidence="5" id="KW-0456">Lyase</keyword>
<dbReference type="CDD" id="cd00488">
    <property type="entry name" value="PCD_DCoH"/>
    <property type="match status" value="1"/>
</dbReference>
<evidence type="ECO:0000256" key="5">
    <source>
        <dbReference type="ARBA" id="ARBA00023239"/>
    </source>
</evidence>
<dbReference type="SUPFAM" id="SSF55248">
    <property type="entry name" value="PCD-like"/>
    <property type="match status" value="1"/>
</dbReference>
<accession>A0A938Y6B6</accession>
<keyword evidence="7" id="KW-1185">Reference proteome</keyword>
<dbReference type="GO" id="GO:0008124">
    <property type="term" value="F:4-alpha-hydroxytetrahydrobiopterin dehydratase activity"/>
    <property type="evidence" value="ECO:0007669"/>
    <property type="project" value="UniProtKB-EC"/>
</dbReference>
<evidence type="ECO:0000313" key="7">
    <source>
        <dbReference type="Proteomes" id="UP000663791"/>
    </source>
</evidence>
<dbReference type="RefSeq" id="WP_205291320.1">
    <property type="nucleotide sequence ID" value="NZ_CP074406.1"/>
</dbReference>
<evidence type="ECO:0000256" key="2">
    <source>
        <dbReference type="ARBA" id="ARBA00006472"/>
    </source>
</evidence>
<evidence type="ECO:0000256" key="3">
    <source>
        <dbReference type="ARBA" id="ARBA00013252"/>
    </source>
</evidence>
<dbReference type="PANTHER" id="PTHR12599">
    <property type="entry name" value="PTERIN-4-ALPHA-CARBINOLAMINE DEHYDRATASE"/>
    <property type="match status" value="1"/>
</dbReference>
<comment type="caution">
    <text evidence="6">The sequence shown here is derived from an EMBL/GenBank/DDBJ whole genome shotgun (WGS) entry which is preliminary data.</text>
</comment>
<dbReference type="InterPro" id="IPR001533">
    <property type="entry name" value="Pterin_deHydtase"/>
</dbReference>
<gene>
    <name evidence="6" type="ORF">JK386_08935</name>
</gene>
<comment type="catalytic activity">
    <reaction evidence="1">
        <text>(4aS,6R)-4a-hydroxy-L-erythro-5,6,7,8-tetrahydrobiopterin = (6R)-L-erythro-6,7-dihydrobiopterin + H2O</text>
        <dbReference type="Rhea" id="RHEA:11920"/>
        <dbReference type="ChEBI" id="CHEBI:15377"/>
        <dbReference type="ChEBI" id="CHEBI:15642"/>
        <dbReference type="ChEBI" id="CHEBI:43120"/>
        <dbReference type="EC" id="4.2.1.96"/>
    </reaction>
</comment>
<name>A0A938Y6B6_9ACTN</name>
<dbReference type="EMBL" id="JAERTX010000006">
    <property type="protein sequence ID" value="MBM9460027.1"/>
    <property type="molecule type" value="Genomic_DNA"/>
</dbReference>
<dbReference type="GO" id="GO:0006729">
    <property type="term" value="P:tetrahydrobiopterin biosynthetic process"/>
    <property type="evidence" value="ECO:0007669"/>
    <property type="project" value="InterPro"/>
</dbReference>
<sequence length="111" mass="11885">MAYVVVSGDEFLSASGLGDWRVVAGQAHALFRTRDFATGLRLVAEIGRIAEAADHHPDVNLRYGVVEVRVSTHDTQSLTTVDIALARAISAAARDLGVKAEPSSVRAWDGR</sequence>
<dbReference type="InterPro" id="IPR036428">
    <property type="entry name" value="PCD_sf"/>
</dbReference>
<dbReference type="EC" id="4.2.1.96" evidence="3"/>